<reference evidence="2 3" key="2">
    <citation type="submission" date="2019-01" db="EMBL/GenBank/DDBJ databases">
        <title>Tautonia sociabilis, a novel thermotolerant planctomycete of Isosphaeraceae family, isolated from a 4000 m deep subterranean habitat.</title>
        <authorList>
            <person name="Kovaleva O.L."/>
            <person name="Elcheninov A.G."/>
            <person name="Van Heerden E."/>
            <person name="Toshchakov S.V."/>
            <person name="Novikov A."/>
            <person name="Bonch-Osmolovskaya E.A."/>
            <person name="Kublanov I.V."/>
        </authorList>
    </citation>
    <scope>NUCLEOTIDE SEQUENCE [LARGE SCALE GENOMIC DNA]</scope>
    <source>
        <strain evidence="2 3">GM2012</strain>
    </source>
</reference>
<proteinExistence type="predicted"/>
<evidence type="ECO:0000256" key="1">
    <source>
        <dbReference type="SAM" id="MobiDB-lite"/>
    </source>
</evidence>
<sequence>MIDRIGIRRSFSKLGLAVALAVVAPGCGSSGPEMARVSGTVTYQGQPLESGSVSFISTDPERANAVGTIGPDGSYELQTREPNDGAELGEYKIAISDIDPEAMNSALPGEPVPLTSKLPQKYQDPSTSGLTRTVERGRNTFDFDLQ</sequence>
<organism evidence="2 3">
    <name type="scientific">Tautonia sociabilis</name>
    <dbReference type="NCBI Taxonomy" id="2080755"/>
    <lineage>
        <taxon>Bacteria</taxon>
        <taxon>Pseudomonadati</taxon>
        <taxon>Planctomycetota</taxon>
        <taxon>Planctomycetia</taxon>
        <taxon>Isosphaerales</taxon>
        <taxon>Isosphaeraceae</taxon>
        <taxon>Tautonia</taxon>
    </lineage>
</organism>
<gene>
    <name evidence="2" type="ORF">TsocGM_08200</name>
</gene>
<protein>
    <recommendedName>
        <fullName evidence="4">Carboxypeptidase regulatory-like domain-containing protein</fullName>
    </recommendedName>
</protein>
<dbReference type="OrthoDB" id="285633at2"/>
<accession>A0A432MMG2</accession>
<keyword evidence="3" id="KW-1185">Reference proteome</keyword>
<evidence type="ECO:0008006" key="4">
    <source>
        <dbReference type="Google" id="ProtNLM"/>
    </source>
</evidence>
<reference evidence="2 3" key="1">
    <citation type="submission" date="2018-12" db="EMBL/GenBank/DDBJ databases">
        <authorList>
            <person name="Toschakov S.V."/>
        </authorList>
    </citation>
    <scope>NUCLEOTIDE SEQUENCE [LARGE SCALE GENOMIC DNA]</scope>
    <source>
        <strain evidence="2 3">GM2012</strain>
    </source>
</reference>
<dbReference type="Proteomes" id="UP000280296">
    <property type="component" value="Unassembled WGS sequence"/>
</dbReference>
<evidence type="ECO:0000313" key="3">
    <source>
        <dbReference type="Proteomes" id="UP000280296"/>
    </source>
</evidence>
<dbReference type="RefSeq" id="WP_126724820.1">
    <property type="nucleotide sequence ID" value="NZ_RYZH01000012.1"/>
</dbReference>
<dbReference type="EMBL" id="RYZH01000012">
    <property type="protein sequence ID" value="RUL88306.1"/>
    <property type="molecule type" value="Genomic_DNA"/>
</dbReference>
<name>A0A432MMG2_9BACT</name>
<feature type="compositionally biased region" description="Basic and acidic residues" evidence="1">
    <location>
        <begin position="133"/>
        <end position="146"/>
    </location>
</feature>
<dbReference type="AlphaFoldDB" id="A0A432MMG2"/>
<feature type="region of interest" description="Disordered" evidence="1">
    <location>
        <begin position="115"/>
        <end position="146"/>
    </location>
</feature>
<evidence type="ECO:0000313" key="2">
    <source>
        <dbReference type="EMBL" id="RUL88306.1"/>
    </source>
</evidence>
<comment type="caution">
    <text evidence="2">The sequence shown here is derived from an EMBL/GenBank/DDBJ whole genome shotgun (WGS) entry which is preliminary data.</text>
</comment>